<evidence type="ECO:0000313" key="2">
    <source>
        <dbReference type="Proteomes" id="UP001139103"/>
    </source>
</evidence>
<sequence>MIRIGVQLSGLERTLLESAQASNAVTAPSTILAESERIVRAHGDASSQPGKLAPQLASFSADLEHVDAVSRLAAESQLTLDLIRTQIGKISVALREENSHSIDAALFEIDNLARVEVDGRRILDGSFDYQTCGPIQFPIREEGIRPNLTTAQLGGPTGVLADLRSSGRFGNLDQNRSFAILVVDEAFAELTMIEDRIDSFADNAFALSAAVLSDLTTLEDSFDGVPAEDESLLHEKNRQLSDKILASLEALSDQRAKITQLIERMASLD</sequence>
<accession>A0A9X1MN36</accession>
<reference evidence="1" key="1">
    <citation type="submission" date="2021-11" db="EMBL/GenBank/DDBJ databases">
        <title>Genome sequence.</title>
        <authorList>
            <person name="Sun Q."/>
        </authorList>
    </citation>
    <scope>NUCLEOTIDE SEQUENCE</scope>
    <source>
        <strain evidence="1">JC732</strain>
    </source>
</reference>
<dbReference type="Proteomes" id="UP001139103">
    <property type="component" value="Unassembled WGS sequence"/>
</dbReference>
<organism evidence="1 2">
    <name type="scientific">Blastopirellula sediminis</name>
    <dbReference type="NCBI Taxonomy" id="2894196"/>
    <lineage>
        <taxon>Bacteria</taxon>
        <taxon>Pseudomonadati</taxon>
        <taxon>Planctomycetota</taxon>
        <taxon>Planctomycetia</taxon>
        <taxon>Pirellulales</taxon>
        <taxon>Pirellulaceae</taxon>
        <taxon>Blastopirellula</taxon>
    </lineage>
</organism>
<protein>
    <recommendedName>
        <fullName evidence="3">Flagellin N-terminal domain-containing protein</fullName>
    </recommendedName>
</protein>
<comment type="caution">
    <text evidence="1">The sequence shown here is derived from an EMBL/GenBank/DDBJ whole genome shotgun (WGS) entry which is preliminary data.</text>
</comment>
<dbReference type="EMBL" id="JAJKFT010000010">
    <property type="protein sequence ID" value="MCC9630243.1"/>
    <property type="molecule type" value="Genomic_DNA"/>
</dbReference>
<dbReference type="AlphaFoldDB" id="A0A9X1MN36"/>
<name>A0A9X1MN36_9BACT</name>
<evidence type="ECO:0008006" key="3">
    <source>
        <dbReference type="Google" id="ProtNLM"/>
    </source>
</evidence>
<proteinExistence type="predicted"/>
<keyword evidence="2" id="KW-1185">Reference proteome</keyword>
<evidence type="ECO:0000313" key="1">
    <source>
        <dbReference type="EMBL" id="MCC9630243.1"/>
    </source>
</evidence>
<dbReference type="RefSeq" id="WP_230221209.1">
    <property type="nucleotide sequence ID" value="NZ_JAJKFT010000010.1"/>
</dbReference>
<gene>
    <name evidence="1" type="ORF">LOC68_17755</name>
</gene>